<feature type="transmembrane region" description="Helical" evidence="1">
    <location>
        <begin position="111"/>
        <end position="138"/>
    </location>
</feature>
<name>A0A9P7J0M2_9AGAM</name>
<feature type="transmembrane region" description="Helical" evidence="1">
    <location>
        <begin position="158"/>
        <end position="185"/>
    </location>
</feature>
<keyword evidence="1" id="KW-1133">Transmembrane helix</keyword>
<feature type="domain" description="DUF6533" evidence="2">
    <location>
        <begin position="22"/>
        <end position="67"/>
    </location>
</feature>
<keyword evidence="1" id="KW-0812">Transmembrane</keyword>
<feature type="transmembrane region" description="Helical" evidence="1">
    <location>
        <begin position="241"/>
        <end position="260"/>
    </location>
</feature>
<dbReference type="InterPro" id="IPR045340">
    <property type="entry name" value="DUF6533"/>
</dbReference>
<evidence type="ECO:0000313" key="3">
    <source>
        <dbReference type="EMBL" id="KAG1798427.1"/>
    </source>
</evidence>
<feature type="transmembrane region" description="Helical" evidence="1">
    <location>
        <begin position="214"/>
        <end position="235"/>
    </location>
</feature>
<sequence>MAIVSNDPSWWPTITLGILYSYWMVAAGLVVLYDWVLTFGQEIELIWRKRWTLMTVLYIVIRYIGILYSVIIVLGDIMIYAIHGANLVVATMLGVIMIARLHAMYRRSRRMLIFLVIIFLIVSIICGAITAIVIKVTVPEELILSGVYICYFGSEGIVQLWVSIVWACYISWECLALCLSVWVAIKHFRDLRRFGSSTGSTIGDYSRVLIQSHVLYFTSFVCVSCLQLVIVPKLVNSKSMGIQILFSANQILFGVQLFILGPRLILSVREHHAELVADFDEETSMNSIVFQERVHVSTSSTV</sequence>
<evidence type="ECO:0000313" key="4">
    <source>
        <dbReference type="Proteomes" id="UP000719766"/>
    </source>
</evidence>
<dbReference type="RefSeq" id="XP_041163113.1">
    <property type="nucleotide sequence ID" value="XM_041306068.1"/>
</dbReference>
<dbReference type="Proteomes" id="UP000719766">
    <property type="component" value="Unassembled WGS sequence"/>
</dbReference>
<accession>A0A9P7J0M2</accession>
<dbReference type="AlphaFoldDB" id="A0A9P7J0M2"/>
<reference evidence="3" key="1">
    <citation type="journal article" date="2020" name="New Phytol.">
        <title>Comparative genomics reveals dynamic genome evolution in host specialist ectomycorrhizal fungi.</title>
        <authorList>
            <person name="Lofgren L.A."/>
            <person name="Nguyen N.H."/>
            <person name="Vilgalys R."/>
            <person name="Ruytinx J."/>
            <person name="Liao H.L."/>
            <person name="Branco S."/>
            <person name="Kuo A."/>
            <person name="LaButti K."/>
            <person name="Lipzen A."/>
            <person name="Andreopoulos W."/>
            <person name="Pangilinan J."/>
            <person name="Riley R."/>
            <person name="Hundley H."/>
            <person name="Na H."/>
            <person name="Barry K."/>
            <person name="Grigoriev I.V."/>
            <person name="Stajich J.E."/>
            <person name="Kennedy P.G."/>
        </authorList>
    </citation>
    <scope>NUCLEOTIDE SEQUENCE</scope>
    <source>
        <strain evidence="3">S12</strain>
    </source>
</reference>
<dbReference type="GeneID" id="64599832"/>
<keyword evidence="1" id="KW-0472">Membrane</keyword>
<evidence type="ECO:0000259" key="2">
    <source>
        <dbReference type="Pfam" id="PF20151"/>
    </source>
</evidence>
<gene>
    <name evidence="3" type="ORF">HD556DRAFT_1440134</name>
</gene>
<feature type="transmembrane region" description="Helical" evidence="1">
    <location>
        <begin position="20"/>
        <end position="39"/>
    </location>
</feature>
<protein>
    <recommendedName>
        <fullName evidence="2">DUF6533 domain-containing protein</fullName>
    </recommendedName>
</protein>
<dbReference type="Pfam" id="PF20151">
    <property type="entry name" value="DUF6533"/>
    <property type="match status" value="1"/>
</dbReference>
<dbReference type="EMBL" id="JABBWE010000013">
    <property type="protein sequence ID" value="KAG1798427.1"/>
    <property type="molecule type" value="Genomic_DNA"/>
</dbReference>
<proteinExistence type="predicted"/>
<feature type="transmembrane region" description="Helical" evidence="1">
    <location>
        <begin position="51"/>
        <end position="71"/>
    </location>
</feature>
<dbReference type="OrthoDB" id="3242409at2759"/>
<feature type="transmembrane region" description="Helical" evidence="1">
    <location>
        <begin position="77"/>
        <end position="99"/>
    </location>
</feature>
<keyword evidence="4" id="KW-1185">Reference proteome</keyword>
<comment type="caution">
    <text evidence="3">The sequence shown here is derived from an EMBL/GenBank/DDBJ whole genome shotgun (WGS) entry which is preliminary data.</text>
</comment>
<evidence type="ECO:0000256" key="1">
    <source>
        <dbReference type="SAM" id="Phobius"/>
    </source>
</evidence>
<organism evidence="3 4">
    <name type="scientific">Suillus plorans</name>
    <dbReference type="NCBI Taxonomy" id="116603"/>
    <lineage>
        <taxon>Eukaryota</taxon>
        <taxon>Fungi</taxon>
        <taxon>Dikarya</taxon>
        <taxon>Basidiomycota</taxon>
        <taxon>Agaricomycotina</taxon>
        <taxon>Agaricomycetes</taxon>
        <taxon>Agaricomycetidae</taxon>
        <taxon>Boletales</taxon>
        <taxon>Suillineae</taxon>
        <taxon>Suillaceae</taxon>
        <taxon>Suillus</taxon>
    </lineage>
</organism>